<feature type="transmembrane region" description="Helical" evidence="1">
    <location>
        <begin position="5"/>
        <end position="21"/>
    </location>
</feature>
<name>A0ABS2NH03_9BACI</name>
<evidence type="ECO:0000313" key="3">
    <source>
        <dbReference type="Proteomes" id="UP001646157"/>
    </source>
</evidence>
<keyword evidence="3" id="KW-1185">Reference proteome</keyword>
<feature type="transmembrane region" description="Helical" evidence="1">
    <location>
        <begin position="82"/>
        <end position="100"/>
    </location>
</feature>
<feature type="transmembrane region" description="Helical" evidence="1">
    <location>
        <begin position="112"/>
        <end position="129"/>
    </location>
</feature>
<reference evidence="2 3" key="1">
    <citation type="submission" date="2021-01" db="EMBL/GenBank/DDBJ databases">
        <title>Genomic Encyclopedia of Type Strains, Phase IV (KMG-IV): sequencing the most valuable type-strain genomes for metagenomic binning, comparative biology and taxonomic classification.</title>
        <authorList>
            <person name="Goeker M."/>
        </authorList>
    </citation>
    <scope>NUCLEOTIDE SEQUENCE [LARGE SCALE GENOMIC DNA]</scope>
    <source>
        <strain evidence="2 3">DSM 24834</strain>
    </source>
</reference>
<feature type="transmembrane region" description="Helical" evidence="1">
    <location>
        <begin position="227"/>
        <end position="248"/>
    </location>
</feature>
<feature type="transmembrane region" description="Helical" evidence="1">
    <location>
        <begin position="198"/>
        <end position="215"/>
    </location>
</feature>
<sequence length="534" mass="61517">MNKMIGLNAVLFLMIIFFGVFPWYMWILMIAQLLYVPLTLHLLLKKESLFRKYYFVIGIPSFAAVIILNMTDQTSWDGVLAAVYFLYTIFIALYGLHRFLHKGFTNLEEFSINMGLMYISIGGAWFFAFEAGIETGFSPLITSLTAIHFHYSAFLLPIFVGFLGRLYKSKLYQFVTIVMLVSPMIVALGITFSVWLEVLSVIIYIVGIYCLLLLISKTSFHHSLQKWLVGISFGSIAVTILFSLSYAIGNLLGHSIVTIDFMLKFHGIINSVFFGLVGIIAWWIHTPITNERRTMFPVSRIKGKGKIGEEILEKLASAYKLSYTGLVDSMKKYEPEIEVHTLASNIVDFYENTNEYQLFAEVKWRFWFLPFAALYRQISRIIQQINLPVTSKRIEMTGDIHPVDDELDGRENVRAWIRKINDEVTFVALYSSHFDNEQCRTYMNIALPLPWASMVGILELSQHGKALRLSSNREKSPNSDSGVYLTFGKYLFKLPLEEQFDVQETREGGLEAKHRMWLFSIPFLEIDYEIRRRG</sequence>
<keyword evidence="1" id="KW-0472">Membrane</keyword>
<feature type="transmembrane region" description="Helical" evidence="1">
    <location>
        <begin position="53"/>
        <end position="70"/>
    </location>
</feature>
<proteinExistence type="predicted"/>
<evidence type="ECO:0000313" key="2">
    <source>
        <dbReference type="EMBL" id="MBM7587044.1"/>
    </source>
</evidence>
<dbReference type="InterPro" id="IPR025450">
    <property type="entry name" value="YndJ-like"/>
</dbReference>
<dbReference type="Pfam" id="PF14158">
    <property type="entry name" value="YndJ"/>
    <property type="match status" value="1"/>
</dbReference>
<keyword evidence="1" id="KW-0812">Transmembrane</keyword>
<protein>
    <recommendedName>
        <fullName evidence="4">YndJ-like protein</fullName>
    </recommendedName>
</protein>
<comment type="caution">
    <text evidence="2">The sequence shown here is derived from an EMBL/GenBank/DDBJ whole genome shotgun (WGS) entry which is preliminary data.</text>
</comment>
<feature type="transmembrane region" description="Helical" evidence="1">
    <location>
        <begin position="171"/>
        <end position="192"/>
    </location>
</feature>
<feature type="transmembrane region" description="Helical" evidence="1">
    <location>
        <begin position="141"/>
        <end position="164"/>
    </location>
</feature>
<dbReference type="EMBL" id="JAFBDZ010000003">
    <property type="protein sequence ID" value="MBM7587044.1"/>
    <property type="molecule type" value="Genomic_DNA"/>
</dbReference>
<keyword evidence="1" id="KW-1133">Transmembrane helix</keyword>
<evidence type="ECO:0000256" key="1">
    <source>
        <dbReference type="SAM" id="Phobius"/>
    </source>
</evidence>
<accession>A0ABS2NH03</accession>
<evidence type="ECO:0008006" key="4">
    <source>
        <dbReference type="Google" id="ProtNLM"/>
    </source>
</evidence>
<feature type="transmembrane region" description="Helical" evidence="1">
    <location>
        <begin position="268"/>
        <end position="285"/>
    </location>
</feature>
<dbReference type="Proteomes" id="UP001646157">
    <property type="component" value="Unassembled WGS sequence"/>
</dbReference>
<organism evidence="2 3">
    <name type="scientific">Rossellomorea pakistanensis</name>
    <dbReference type="NCBI Taxonomy" id="992288"/>
    <lineage>
        <taxon>Bacteria</taxon>
        <taxon>Bacillati</taxon>
        <taxon>Bacillota</taxon>
        <taxon>Bacilli</taxon>
        <taxon>Bacillales</taxon>
        <taxon>Bacillaceae</taxon>
        <taxon>Rossellomorea</taxon>
    </lineage>
</organism>
<gene>
    <name evidence="2" type="ORF">JOC86_003596</name>
</gene>
<dbReference type="RefSeq" id="WP_205174196.1">
    <property type="nucleotide sequence ID" value="NZ_JAFBDZ010000003.1"/>
</dbReference>